<evidence type="ECO:0000313" key="2">
    <source>
        <dbReference type="Proteomes" id="UP000095280"/>
    </source>
</evidence>
<dbReference type="Proteomes" id="UP000095280">
    <property type="component" value="Unplaced"/>
</dbReference>
<dbReference type="WBParaSite" id="maker-unitig_20878-snap-gene-0.2-mRNA-1">
    <property type="protein sequence ID" value="maker-unitig_20878-snap-gene-0.2-mRNA-1"/>
    <property type="gene ID" value="maker-unitig_20878-snap-gene-0.2"/>
</dbReference>
<proteinExistence type="predicted"/>
<sequence>TFAYPMPFRNALPDRASEPKNTDPESIYEQDERNRARRAGFGEVFKAIDRRNQGDCRHQDYRSGKSEEERSRIFSRRLTYFGSYLRRPPSCWIIMWSTWAVVPHWTSVKAGLPDEQYIAHHNSARAAELRSSCILCECCFPHIEESVASNSLANYSKVFQDFLSTPVCDKNPENSSTAVGASAANSGANVDNNRRPAPAPPKVAPKPNASLLASRNSGIAASFVVVGTGLPGWPDNCWRQAPQRYRLNVDGRLLKRSEPAS</sequence>
<reference evidence="3" key="1">
    <citation type="submission" date="2016-11" db="UniProtKB">
        <authorList>
            <consortium name="WormBaseParasite"/>
        </authorList>
    </citation>
    <scope>IDENTIFICATION</scope>
</reference>
<evidence type="ECO:0000256" key="1">
    <source>
        <dbReference type="SAM" id="MobiDB-lite"/>
    </source>
</evidence>
<keyword evidence="2" id="KW-1185">Reference proteome</keyword>
<name>A0A1I8F5Q2_9PLAT</name>
<protein>
    <submittedName>
        <fullName evidence="3">PWWP domain-containing protein</fullName>
    </submittedName>
</protein>
<dbReference type="AlphaFoldDB" id="A0A1I8F5Q2"/>
<organism evidence="2 3">
    <name type="scientific">Macrostomum lignano</name>
    <dbReference type="NCBI Taxonomy" id="282301"/>
    <lineage>
        <taxon>Eukaryota</taxon>
        <taxon>Metazoa</taxon>
        <taxon>Spiralia</taxon>
        <taxon>Lophotrochozoa</taxon>
        <taxon>Platyhelminthes</taxon>
        <taxon>Rhabditophora</taxon>
        <taxon>Macrostomorpha</taxon>
        <taxon>Macrostomida</taxon>
        <taxon>Macrostomidae</taxon>
        <taxon>Macrostomum</taxon>
    </lineage>
</organism>
<feature type="region of interest" description="Disordered" evidence="1">
    <location>
        <begin position="174"/>
        <end position="209"/>
    </location>
</feature>
<evidence type="ECO:0000313" key="3">
    <source>
        <dbReference type="WBParaSite" id="maker-unitig_20878-snap-gene-0.2-mRNA-1"/>
    </source>
</evidence>
<feature type="compositionally biased region" description="Low complexity" evidence="1">
    <location>
        <begin position="174"/>
        <end position="191"/>
    </location>
</feature>
<accession>A0A1I8F5Q2</accession>
<feature type="region of interest" description="Disordered" evidence="1">
    <location>
        <begin position="1"/>
        <end position="33"/>
    </location>
</feature>